<evidence type="ECO:0000313" key="3">
    <source>
        <dbReference type="EMBL" id="KAF9780567.1"/>
    </source>
</evidence>
<reference evidence="3" key="1">
    <citation type="journal article" date="2020" name="Nat. Commun.">
        <title>Large-scale genome sequencing of mycorrhizal fungi provides insights into the early evolution of symbiotic traits.</title>
        <authorList>
            <person name="Miyauchi S."/>
            <person name="Kiss E."/>
            <person name="Kuo A."/>
            <person name="Drula E."/>
            <person name="Kohler A."/>
            <person name="Sanchez-Garcia M."/>
            <person name="Morin E."/>
            <person name="Andreopoulos B."/>
            <person name="Barry K.W."/>
            <person name="Bonito G."/>
            <person name="Buee M."/>
            <person name="Carver A."/>
            <person name="Chen C."/>
            <person name="Cichocki N."/>
            <person name="Clum A."/>
            <person name="Culley D."/>
            <person name="Crous P.W."/>
            <person name="Fauchery L."/>
            <person name="Girlanda M."/>
            <person name="Hayes R.D."/>
            <person name="Keri Z."/>
            <person name="LaButti K."/>
            <person name="Lipzen A."/>
            <person name="Lombard V."/>
            <person name="Magnuson J."/>
            <person name="Maillard F."/>
            <person name="Murat C."/>
            <person name="Nolan M."/>
            <person name="Ohm R.A."/>
            <person name="Pangilinan J."/>
            <person name="Pereira M.F."/>
            <person name="Perotto S."/>
            <person name="Peter M."/>
            <person name="Pfister S."/>
            <person name="Riley R."/>
            <person name="Sitrit Y."/>
            <person name="Stielow J.B."/>
            <person name="Szollosi G."/>
            <person name="Zifcakova L."/>
            <person name="Stursova M."/>
            <person name="Spatafora J.W."/>
            <person name="Tedersoo L."/>
            <person name="Vaario L.M."/>
            <person name="Yamada A."/>
            <person name="Yan M."/>
            <person name="Wang P."/>
            <person name="Xu J."/>
            <person name="Bruns T."/>
            <person name="Baldrian P."/>
            <person name="Vilgalys R."/>
            <person name="Dunand C."/>
            <person name="Henrissat B."/>
            <person name="Grigoriev I.V."/>
            <person name="Hibbett D."/>
            <person name="Nagy L.G."/>
            <person name="Martin F.M."/>
        </authorList>
    </citation>
    <scope>NUCLEOTIDE SEQUENCE</scope>
    <source>
        <strain evidence="3">UH-Tt-Lm1</strain>
    </source>
</reference>
<accession>A0A9P6H798</accession>
<keyword evidence="1" id="KW-0472">Membrane</keyword>
<gene>
    <name evidence="3" type="ORF">BJ322DRAFT_1112556</name>
</gene>
<feature type="transmembrane region" description="Helical" evidence="1">
    <location>
        <begin position="84"/>
        <end position="102"/>
    </location>
</feature>
<proteinExistence type="predicted"/>
<keyword evidence="1" id="KW-1133">Transmembrane helix</keyword>
<feature type="domain" description="DUF6533" evidence="2">
    <location>
        <begin position="20"/>
        <end position="65"/>
    </location>
</feature>
<dbReference type="Proteomes" id="UP000736335">
    <property type="component" value="Unassembled WGS sequence"/>
</dbReference>
<feature type="transmembrane region" description="Helical" evidence="1">
    <location>
        <begin position="50"/>
        <end position="72"/>
    </location>
</feature>
<dbReference type="InterPro" id="IPR045340">
    <property type="entry name" value="DUF6533"/>
</dbReference>
<keyword evidence="1" id="KW-0812">Transmembrane</keyword>
<dbReference type="Pfam" id="PF20151">
    <property type="entry name" value="DUF6533"/>
    <property type="match status" value="1"/>
</dbReference>
<reference evidence="3" key="2">
    <citation type="submission" date="2020-11" db="EMBL/GenBank/DDBJ databases">
        <authorList>
            <consortium name="DOE Joint Genome Institute"/>
            <person name="Kuo A."/>
            <person name="Miyauchi S."/>
            <person name="Kiss E."/>
            <person name="Drula E."/>
            <person name="Kohler A."/>
            <person name="Sanchez-Garcia M."/>
            <person name="Andreopoulos B."/>
            <person name="Barry K.W."/>
            <person name="Bonito G."/>
            <person name="Buee M."/>
            <person name="Carver A."/>
            <person name="Chen C."/>
            <person name="Cichocki N."/>
            <person name="Clum A."/>
            <person name="Culley D."/>
            <person name="Crous P.W."/>
            <person name="Fauchery L."/>
            <person name="Girlanda M."/>
            <person name="Hayes R."/>
            <person name="Keri Z."/>
            <person name="Labutti K."/>
            <person name="Lipzen A."/>
            <person name="Lombard V."/>
            <person name="Magnuson J."/>
            <person name="Maillard F."/>
            <person name="Morin E."/>
            <person name="Murat C."/>
            <person name="Nolan M."/>
            <person name="Ohm R."/>
            <person name="Pangilinan J."/>
            <person name="Pereira M."/>
            <person name="Perotto S."/>
            <person name="Peter M."/>
            <person name="Riley R."/>
            <person name="Sitrit Y."/>
            <person name="Stielow B."/>
            <person name="Szollosi G."/>
            <person name="Zifcakova L."/>
            <person name="Stursova M."/>
            <person name="Spatafora J.W."/>
            <person name="Tedersoo L."/>
            <person name="Vaario L.-M."/>
            <person name="Yamada A."/>
            <person name="Yan M."/>
            <person name="Wang P."/>
            <person name="Xu J."/>
            <person name="Bruns T."/>
            <person name="Baldrian P."/>
            <person name="Vilgalys R."/>
            <person name="Henrissat B."/>
            <person name="Grigoriev I.V."/>
            <person name="Hibbett D."/>
            <person name="Nagy L.G."/>
            <person name="Martin F.M."/>
        </authorList>
    </citation>
    <scope>NUCLEOTIDE SEQUENCE</scope>
    <source>
        <strain evidence="3">UH-Tt-Lm1</strain>
    </source>
</reference>
<feature type="transmembrane region" description="Helical" evidence="1">
    <location>
        <begin position="20"/>
        <end position="38"/>
    </location>
</feature>
<sequence length="320" mass="36212">MSSALDELVQGGQDITSIKYYWVALTTLLFYDYFLTLKDEVRYAWKGEKSWASAIFFMNRYLPIVYAIWATVSNFSWNYTHESAFIGVLFFVWCTFIAQIVLNLRLYAITMKSLIVTGFFACITASQFVLGLYLTNLTAKAPAQQLPPIHLMAYQLCIFTRHRKVEMAYTAMSLAYDFLAFLIIVASAVWSTSGGFKMPHILRTIVRDSTVYFLIIFTSHLVLEMTLLLARLNLQLLPAIGNVVYLPIMIGRLMLSLKKAVDTSQASEWSLTSATHTSHPGVHTMKHPYNMRFVSRSDEDTVVPAEGDSPLATAWISIGE</sequence>
<keyword evidence="4" id="KW-1185">Reference proteome</keyword>
<evidence type="ECO:0000313" key="4">
    <source>
        <dbReference type="Proteomes" id="UP000736335"/>
    </source>
</evidence>
<feature type="transmembrane region" description="Helical" evidence="1">
    <location>
        <begin position="211"/>
        <end position="230"/>
    </location>
</feature>
<dbReference type="AlphaFoldDB" id="A0A9P6H798"/>
<evidence type="ECO:0000259" key="2">
    <source>
        <dbReference type="Pfam" id="PF20151"/>
    </source>
</evidence>
<dbReference type="OrthoDB" id="3193253at2759"/>
<dbReference type="EMBL" id="WIUZ02000016">
    <property type="protein sequence ID" value="KAF9780567.1"/>
    <property type="molecule type" value="Genomic_DNA"/>
</dbReference>
<name>A0A9P6H798_9AGAM</name>
<feature type="transmembrane region" description="Helical" evidence="1">
    <location>
        <begin position="236"/>
        <end position="255"/>
    </location>
</feature>
<evidence type="ECO:0000256" key="1">
    <source>
        <dbReference type="SAM" id="Phobius"/>
    </source>
</evidence>
<comment type="caution">
    <text evidence="3">The sequence shown here is derived from an EMBL/GenBank/DDBJ whole genome shotgun (WGS) entry which is preliminary data.</text>
</comment>
<organism evidence="3 4">
    <name type="scientific">Thelephora terrestris</name>
    <dbReference type="NCBI Taxonomy" id="56493"/>
    <lineage>
        <taxon>Eukaryota</taxon>
        <taxon>Fungi</taxon>
        <taxon>Dikarya</taxon>
        <taxon>Basidiomycota</taxon>
        <taxon>Agaricomycotina</taxon>
        <taxon>Agaricomycetes</taxon>
        <taxon>Thelephorales</taxon>
        <taxon>Thelephoraceae</taxon>
        <taxon>Thelephora</taxon>
    </lineage>
</organism>
<feature type="transmembrane region" description="Helical" evidence="1">
    <location>
        <begin position="114"/>
        <end position="134"/>
    </location>
</feature>
<feature type="transmembrane region" description="Helical" evidence="1">
    <location>
        <begin position="168"/>
        <end position="190"/>
    </location>
</feature>
<protein>
    <recommendedName>
        <fullName evidence="2">DUF6533 domain-containing protein</fullName>
    </recommendedName>
</protein>